<dbReference type="GO" id="GO:0010181">
    <property type="term" value="F:FMN binding"/>
    <property type="evidence" value="ECO:0007669"/>
    <property type="project" value="InterPro"/>
</dbReference>
<comment type="caution">
    <text evidence="5">The sequence shown here is derived from an EMBL/GenBank/DDBJ whole genome shotgun (WGS) entry which is preliminary data.</text>
</comment>
<organism evidence="5 6">
    <name type="scientific">Candidatus Coproplasma avicola</name>
    <dbReference type="NCBI Taxonomy" id="2840744"/>
    <lineage>
        <taxon>Bacteria</taxon>
        <taxon>Bacillati</taxon>
        <taxon>Bacillota</taxon>
        <taxon>Clostridia</taxon>
        <taxon>Eubacteriales</taxon>
        <taxon>Candidatus Coproplasma</taxon>
    </lineage>
</organism>
<evidence type="ECO:0000256" key="2">
    <source>
        <dbReference type="ARBA" id="ARBA00022630"/>
    </source>
</evidence>
<reference evidence="5" key="2">
    <citation type="journal article" date="2021" name="PeerJ">
        <title>Extensive microbial diversity within the chicken gut microbiome revealed by metagenomics and culture.</title>
        <authorList>
            <person name="Gilroy R."/>
            <person name="Ravi A."/>
            <person name="Getino M."/>
            <person name="Pursley I."/>
            <person name="Horton D.L."/>
            <person name="Alikhan N.F."/>
            <person name="Baker D."/>
            <person name="Gharbi K."/>
            <person name="Hall N."/>
            <person name="Watson M."/>
            <person name="Adriaenssens E.M."/>
            <person name="Foster-Nyarko E."/>
            <person name="Jarju S."/>
            <person name="Secka A."/>
            <person name="Antonio M."/>
            <person name="Oren A."/>
            <person name="Chaudhuri R.R."/>
            <person name="La Ragione R."/>
            <person name="Hildebrand F."/>
            <person name="Pallen M.J."/>
        </authorList>
    </citation>
    <scope>NUCLEOTIDE SEQUENCE</scope>
    <source>
        <strain evidence="5">ChiW16-3235</strain>
    </source>
</reference>
<dbReference type="Pfam" id="PF01613">
    <property type="entry name" value="Flavin_Reduct"/>
    <property type="match status" value="1"/>
</dbReference>
<keyword evidence="2" id="KW-0285">Flavoprotein</keyword>
<dbReference type="Proteomes" id="UP000823913">
    <property type="component" value="Unassembled WGS sequence"/>
</dbReference>
<protein>
    <submittedName>
        <fullName evidence="5">Flavin reductase family protein</fullName>
    </submittedName>
</protein>
<comment type="cofactor">
    <cofactor evidence="1">
        <name>FMN</name>
        <dbReference type="ChEBI" id="CHEBI:58210"/>
    </cofactor>
</comment>
<dbReference type="SUPFAM" id="SSF50475">
    <property type="entry name" value="FMN-binding split barrel"/>
    <property type="match status" value="1"/>
</dbReference>
<dbReference type="PANTHER" id="PTHR43567:SF1">
    <property type="entry name" value="FLAVOREDOXIN"/>
    <property type="match status" value="1"/>
</dbReference>
<accession>A0A9D1E5C6</accession>
<feature type="domain" description="Flavin reductase like" evidence="4">
    <location>
        <begin position="9"/>
        <end position="146"/>
    </location>
</feature>
<dbReference type="EMBL" id="DVHK01000038">
    <property type="protein sequence ID" value="HIR66708.1"/>
    <property type="molecule type" value="Genomic_DNA"/>
</dbReference>
<dbReference type="PANTHER" id="PTHR43567">
    <property type="entry name" value="FLAVOREDOXIN-RELATED-RELATED"/>
    <property type="match status" value="1"/>
</dbReference>
<dbReference type="GO" id="GO:0016646">
    <property type="term" value="F:oxidoreductase activity, acting on the CH-NH group of donors, NAD or NADP as acceptor"/>
    <property type="evidence" value="ECO:0007669"/>
    <property type="project" value="UniProtKB-ARBA"/>
</dbReference>
<dbReference type="InterPro" id="IPR052174">
    <property type="entry name" value="Flavoredoxin"/>
</dbReference>
<dbReference type="SMART" id="SM00903">
    <property type="entry name" value="Flavin_Reduct"/>
    <property type="match status" value="1"/>
</dbReference>
<dbReference type="InterPro" id="IPR002563">
    <property type="entry name" value="Flavin_Rdtase-like_dom"/>
</dbReference>
<evidence type="ECO:0000256" key="1">
    <source>
        <dbReference type="ARBA" id="ARBA00001917"/>
    </source>
</evidence>
<name>A0A9D1E5C6_9FIRM</name>
<dbReference type="AlphaFoldDB" id="A0A9D1E5C6"/>
<evidence type="ECO:0000313" key="5">
    <source>
        <dbReference type="EMBL" id="HIR66708.1"/>
    </source>
</evidence>
<proteinExistence type="inferred from homology"/>
<evidence type="ECO:0000259" key="4">
    <source>
        <dbReference type="SMART" id="SM00903"/>
    </source>
</evidence>
<gene>
    <name evidence="5" type="ORF">IAB94_01525</name>
</gene>
<reference evidence="5" key="1">
    <citation type="submission" date="2020-10" db="EMBL/GenBank/DDBJ databases">
        <authorList>
            <person name="Gilroy R."/>
        </authorList>
    </citation>
    <scope>NUCLEOTIDE SEQUENCE</scope>
    <source>
        <strain evidence="5">ChiW16-3235</strain>
    </source>
</reference>
<evidence type="ECO:0000313" key="6">
    <source>
        <dbReference type="Proteomes" id="UP000823913"/>
    </source>
</evidence>
<sequence>MRKNFGAKTYLYPQPVLIISTYGEDGSPDAMNAAWGGICDYNKVMLCLSEGHKTYKNILARKAFVINIADAANVVACDYVGMVSGNNVPDKMVKTGWKLAKSSFVDAPVVEDLKLALECRLDKIDEDGLVIGEIVNVSADESVIKDGKIDPSLLQPITFDAVNNKYLVLGEVVGNAFADGKKLS</sequence>
<evidence type="ECO:0000256" key="3">
    <source>
        <dbReference type="ARBA" id="ARBA00038054"/>
    </source>
</evidence>
<dbReference type="Gene3D" id="2.30.110.10">
    <property type="entry name" value="Electron Transport, Fmn-binding Protein, Chain A"/>
    <property type="match status" value="1"/>
</dbReference>
<dbReference type="InterPro" id="IPR012349">
    <property type="entry name" value="Split_barrel_FMN-bd"/>
</dbReference>
<comment type="similarity">
    <text evidence="3">Belongs to the flavoredoxin family.</text>
</comment>